<dbReference type="InterPro" id="IPR005828">
    <property type="entry name" value="MFS_sugar_transport-like"/>
</dbReference>
<feature type="transmembrane region" description="Helical" evidence="5">
    <location>
        <begin position="358"/>
        <end position="385"/>
    </location>
</feature>
<dbReference type="Gene3D" id="1.20.1250.20">
    <property type="entry name" value="MFS general substrate transporter like domains"/>
    <property type="match status" value="1"/>
</dbReference>
<gene>
    <name evidence="6" type="ORF">DdX_02676</name>
</gene>
<accession>A0AAD4NEN4</accession>
<keyword evidence="4 5" id="KW-0472">Membrane</keyword>
<evidence type="ECO:0000256" key="1">
    <source>
        <dbReference type="ARBA" id="ARBA00004370"/>
    </source>
</evidence>
<name>A0AAD4NEN4_9BILA</name>
<feature type="transmembrane region" description="Helical" evidence="5">
    <location>
        <begin position="397"/>
        <end position="418"/>
    </location>
</feature>
<dbReference type="PANTHER" id="PTHR23503">
    <property type="entry name" value="SOLUTE CARRIER FAMILY 2"/>
    <property type="match status" value="1"/>
</dbReference>
<dbReference type="GO" id="GO:0016020">
    <property type="term" value="C:membrane"/>
    <property type="evidence" value="ECO:0007669"/>
    <property type="project" value="UniProtKB-SubCell"/>
</dbReference>
<comment type="caution">
    <text evidence="6">The sequence shown here is derived from an EMBL/GenBank/DDBJ whole genome shotgun (WGS) entry which is preliminary data.</text>
</comment>
<dbReference type="EMBL" id="JAKKPZ010000002">
    <property type="protein sequence ID" value="KAI1725984.1"/>
    <property type="molecule type" value="Genomic_DNA"/>
</dbReference>
<dbReference type="InterPro" id="IPR045263">
    <property type="entry name" value="GLUT"/>
</dbReference>
<feature type="transmembrane region" description="Helical" evidence="5">
    <location>
        <begin position="424"/>
        <end position="446"/>
    </location>
</feature>
<evidence type="ECO:0000256" key="4">
    <source>
        <dbReference type="ARBA" id="ARBA00023136"/>
    </source>
</evidence>
<keyword evidence="6" id="KW-0813">Transport</keyword>
<evidence type="ECO:0000313" key="7">
    <source>
        <dbReference type="Proteomes" id="UP001201812"/>
    </source>
</evidence>
<keyword evidence="6" id="KW-0762">Sugar transport</keyword>
<reference evidence="6" key="1">
    <citation type="submission" date="2022-01" db="EMBL/GenBank/DDBJ databases">
        <title>Genome Sequence Resource for Two Populations of Ditylenchus destructor, the Migratory Endoparasitic Phytonematode.</title>
        <authorList>
            <person name="Zhang H."/>
            <person name="Lin R."/>
            <person name="Xie B."/>
        </authorList>
    </citation>
    <scope>NUCLEOTIDE SEQUENCE</scope>
    <source>
        <strain evidence="6">BazhouSP</strain>
    </source>
</reference>
<protein>
    <submittedName>
        <fullName evidence="6">Sugar transporter domain-containing protein</fullName>
    </submittedName>
</protein>
<keyword evidence="3 5" id="KW-1133">Transmembrane helix</keyword>
<dbReference type="Proteomes" id="UP001201812">
    <property type="component" value="Unassembled WGS sequence"/>
</dbReference>
<evidence type="ECO:0000256" key="2">
    <source>
        <dbReference type="ARBA" id="ARBA00022692"/>
    </source>
</evidence>
<dbReference type="PANTHER" id="PTHR23503:SF108">
    <property type="entry name" value="MAJOR FACILITATOR SUPERFAMILY (MFS) PROFILE DOMAIN-CONTAINING PROTEIN"/>
    <property type="match status" value="1"/>
</dbReference>
<keyword evidence="2 5" id="KW-0812">Transmembrane</keyword>
<dbReference type="AlphaFoldDB" id="A0AAD4NEN4"/>
<comment type="subcellular location">
    <subcellularLocation>
        <location evidence="1">Membrane</location>
    </subcellularLocation>
</comment>
<keyword evidence="7" id="KW-1185">Reference proteome</keyword>
<dbReference type="GO" id="GO:0015149">
    <property type="term" value="F:hexose transmembrane transporter activity"/>
    <property type="evidence" value="ECO:0007669"/>
    <property type="project" value="TreeGrafter"/>
</dbReference>
<dbReference type="Pfam" id="PF00083">
    <property type="entry name" value="Sugar_tr"/>
    <property type="match status" value="1"/>
</dbReference>
<dbReference type="InterPro" id="IPR036259">
    <property type="entry name" value="MFS_trans_sf"/>
</dbReference>
<feature type="transmembrane region" description="Helical" evidence="5">
    <location>
        <begin position="68"/>
        <end position="92"/>
    </location>
</feature>
<feature type="transmembrane region" description="Helical" evidence="5">
    <location>
        <begin position="328"/>
        <end position="346"/>
    </location>
</feature>
<feature type="transmembrane region" description="Helical" evidence="5">
    <location>
        <begin position="268"/>
        <end position="290"/>
    </location>
</feature>
<feature type="transmembrane region" description="Helical" evidence="5">
    <location>
        <begin position="104"/>
        <end position="130"/>
    </location>
</feature>
<dbReference type="SUPFAM" id="SSF103473">
    <property type="entry name" value="MFS general substrate transporter"/>
    <property type="match status" value="1"/>
</dbReference>
<feature type="transmembrane region" description="Helical" evidence="5">
    <location>
        <begin position="151"/>
        <end position="171"/>
    </location>
</feature>
<feature type="transmembrane region" description="Helical" evidence="5">
    <location>
        <begin position="177"/>
        <end position="198"/>
    </location>
</feature>
<evidence type="ECO:0000256" key="5">
    <source>
        <dbReference type="SAM" id="Phobius"/>
    </source>
</evidence>
<evidence type="ECO:0000256" key="3">
    <source>
        <dbReference type="ARBA" id="ARBA00022989"/>
    </source>
</evidence>
<evidence type="ECO:0000313" key="6">
    <source>
        <dbReference type="EMBL" id="KAI1725984.1"/>
    </source>
</evidence>
<feature type="transmembrane region" description="Helical" evidence="5">
    <location>
        <begin position="302"/>
        <end position="321"/>
    </location>
</feature>
<sequence>MAQQNISIFAPNGSPFRIILYTVVISFLSNFYQASSIAYTNVAEENFKAFVKDAYIKRGSPISHASSGWLWSLIMNSILLGNFIGTICTPILVDNFGRRYVSLFGSFGMILATLTGAASILIYLPELLLISRIFGAVMSVESMPTKWRGTCFFIHGTANIFIVLFGMILGMNKFLGAKLFWLLVVGALPSLFSLLLLLPMRESPKFLLLHRNNKEEAIKSLKFYQACSDIDYEKLVEETIKEEANKETKRNIWKSLKKIFLERHLRKAVILGICALQLAIGIWTITTEVLGAHFPPDKAQTYASALFGVNFLAGFAGVYLVGRMSRRLLLIGSGAVNALSLTGYIISDRLVSLAGVIFFDYGCIISLFFYNLSYGVGFGIIVFYISSELLPQFHRSLGQSVVFCITIPISFCFSFVTLPAYEAYNVWAFIPLFILPSILALLYLYINLPETNGREIFETVEELKMTAKDRARNNALRN</sequence>
<organism evidence="6 7">
    <name type="scientific">Ditylenchus destructor</name>
    <dbReference type="NCBI Taxonomy" id="166010"/>
    <lineage>
        <taxon>Eukaryota</taxon>
        <taxon>Metazoa</taxon>
        <taxon>Ecdysozoa</taxon>
        <taxon>Nematoda</taxon>
        <taxon>Chromadorea</taxon>
        <taxon>Rhabditida</taxon>
        <taxon>Tylenchina</taxon>
        <taxon>Tylenchomorpha</taxon>
        <taxon>Sphaerularioidea</taxon>
        <taxon>Anguinidae</taxon>
        <taxon>Anguininae</taxon>
        <taxon>Ditylenchus</taxon>
    </lineage>
</organism>
<proteinExistence type="predicted"/>